<dbReference type="Proteomes" id="UP001168877">
    <property type="component" value="Unassembled WGS sequence"/>
</dbReference>
<reference evidence="2" key="2">
    <citation type="submission" date="2023-06" db="EMBL/GenBank/DDBJ databases">
        <authorList>
            <person name="Swenson N.G."/>
            <person name="Wegrzyn J.L."/>
            <person name="Mcevoy S.L."/>
        </authorList>
    </citation>
    <scope>NUCLEOTIDE SEQUENCE</scope>
    <source>
        <strain evidence="2">NS2018</strain>
        <tissue evidence="2">Leaf</tissue>
    </source>
</reference>
<evidence type="ECO:0000256" key="1">
    <source>
        <dbReference type="SAM" id="MobiDB-lite"/>
    </source>
</evidence>
<keyword evidence="3" id="KW-1185">Reference proteome</keyword>
<evidence type="ECO:0000313" key="3">
    <source>
        <dbReference type="Proteomes" id="UP001168877"/>
    </source>
</evidence>
<organism evidence="2 3">
    <name type="scientific">Acer saccharum</name>
    <name type="common">Sugar maple</name>
    <dbReference type="NCBI Taxonomy" id="4024"/>
    <lineage>
        <taxon>Eukaryota</taxon>
        <taxon>Viridiplantae</taxon>
        <taxon>Streptophyta</taxon>
        <taxon>Embryophyta</taxon>
        <taxon>Tracheophyta</taxon>
        <taxon>Spermatophyta</taxon>
        <taxon>Magnoliopsida</taxon>
        <taxon>eudicotyledons</taxon>
        <taxon>Gunneridae</taxon>
        <taxon>Pentapetalae</taxon>
        <taxon>rosids</taxon>
        <taxon>malvids</taxon>
        <taxon>Sapindales</taxon>
        <taxon>Sapindaceae</taxon>
        <taxon>Hippocastanoideae</taxon>
        <taxon>Acereae</taxon>
        <taxon>Acer</taxon>
    </lineage>
</organism>
<sequence length="225" mass="25204">MPDSTRVNIHGGQMPLVVKLEVDTNPVDVRWLESFLALRKNHVQVCRNSRLEMVRFQICGPKEVGEDFLRLSSQLGKARSYQEETCQDSRSELTAKDKAVETSSTSEEDHGGKVFSESYRERGECSKKLDQIGVVDSTGPELSSKPKKVYFRLSSEGPSSFMAINTNERVDFCVDLGQVAVRPMDVRRSVGMDSRKEVAAIEDRSPSDSLATKEELVQATIEVER</sequence>
<gene>
    <name evidence="2" type="ORF">LWI29_035906</name>
</gene>
<feature type="region of interest" description="Disordered" evidence="1">
    <location>
        <begin position="82"/>
        <end position="113"/>
    </location>
</feature>
<evidence type="ECO:0000313" key="2">
    <source>
        <dbReference type="EMBL" id="KAK0591126.1"/>
    </source>
</evidence>
<dbReference type="AlphaFoldDB" id="A0AA39SEA7"/>
<reference evidence="2" key="1">
    <citation type="journal article" date="2022" name="Plant J.">
        <title>Strategies of tolerance reflected in two North American maple genomes.</title>
        <authorList>
            <person name="McEvoy S.L."/>
            <person name="Sezen U.U."/>
            <person name="Trouern-Trend A."/>
            <person name="McMahon S.M."/>
            <person name="Schaberg P.G."/>
            <person name="Yang J."/>
            <person name="Wegrzyn J.L."/>
            <person name="Swenson N.G."/>
        </authorList>
    </citation>
    <scope>NUCLEOTIDE SEQUENCE</scope>
    <source>
        <strain evidence="2">NS2018</strain>
    </source>
</reference>
<accession>A0AA39SEA7</accession>
<comment type="caution">
    <text evidence="2">The sequence shown here is derived from an EMBL/GenBank/DDBJ whole genome shotgun (WGS) entry which is preliminary data.</text>
</comment>
<name>A0AA39SEA7_ACESA</name>
<proteinExistence type="predicted"/>
<feature type="compositionally biased region" description="Basic and acidic residues" evidence="1">
    <location>
        <begin position="87"/>
        <end position="100"/>
    </location>
</feature>
<protein>
    <submittedName>
        <fullName evidence="2">Uncharacterized protein</fullName>
    </submittedName>
</protein>
<dbReference type="EMBL" id="JAUESC010000381">
    <property type="protein sequence ID" value="KAK0591126.1"/>
    <property type="molecule type" value="Genomic_DNA"/>
</dbReference>